<protein>
    <submittedName>
        <fullName evidence="1">Uncharacterized protein</fullName>
    </submittedName>
</protein>
<sequence>MRPALRQWVAFYVLSAMKRYGIRFNDFRSMWKLNSESFLEENKIDFSKMTNFPVSNSK</sequence>
<proteinExistence type="predicted"/>
<dbReference type="AlphaFoldDB" id="A0ABC9SNW5"/>
<organism evidence="1 2">
    <name type="scientific">Leptospira borgpetersenii str. Brem 328</name>
    <dbReference type="NCBI Taxonomy" id="1049780"/>
    <lineage>
        <taxon>Bacteria</taxon>
        <taxon>Pseudomonadati</taxon>
        <taxon>Spirochaetota</taxon>
        <taxon>Spirochaetia</taxon>
        <taxon>Leptospirales</taxon>
        <taxon>Leptospiraceae</taxon>
        <taxon>Leptospira</taxon>
    </lineage>
</organism>
<name>A0ABC9SNW5_LEPBO</name>
<gene>
    <name evidence="1" type="ORF">LEP1GSC056_3074</name>
</gene>
<reference evidence="1 2" key="1">
    <citation type="submission" date="2013-01" db="EMBL/GenBank/DDBJ databases">
        <authorList>
            <person name="Harkins D.M."/>
            <person name="Durkin A.S."/>
            <person name="Brinkac L.M."/>
            <person name="Haft D.H."/>
            <person name="Selengut J.D."/>
            <person name="Sanka R."/>
            <person name="DePew J."/>
            <person name="Purushe J."/>
            <person name="Hartskeerl R.A."/>
            <person name="Ahmed A."/>
            <person name="van der Linden H."/>
            <person name="Goris M.G.A."/>
            <person name="Vinetz J.M."/>
            <person name="Sutton G.G."/>
            <person name="Nierman W.C."/>
            <person name="Fouts D.E."/>
        </authorList>
    </citation>
    <scope>NUCLEOTIDE SEQUENCE [LARGE SCALE GENOMIC DNA]</scope>
    <source>
        <strain evidence="1 2">Brem 328</strain>
    </source>
</reference>
<accession>A0ABC9SNW5</accession>
<dbReference type="EMBL" id="AHMS02000002">
    <property type="protein sequence ID" value="EMN19417.1"/>
    <property type="molecule type" value="Genomic_DNA"/>
</dbReference>
<dbReference type="Proteomes" id="UP000012166">
    <property type="component" value="Unassembled WGS sequence"/>
</dbReference>
<dbReference type="RefSeq" id="WP_002729525.1">
    <property type="nucleotide sequence ID" value="NZ_AHMS02000002.1"/>
</dbReference>
<evidence type="ECO:0000313" key="1">
    <source>
        <dbReference type="EMBL" id="EMN19417.1"/>
    </source>
</evidence>
<evidence type="ECO:0000313" key="2">
    <source>
        <dbReference type="Proteomes" id="UP000012166"/>
    </source>
</evidence>
<comment type="caution">
    <text evidence="1">The sequence shown here is derived from an EMBL/GenBank/DDBJ whole genome shotgun (WGS) entry which is preliminary data.</text>
</comment>